<keyword evidence="1" id="KW-0812">Transmembrane</keyword>
<evidence type="ECO:0000256" key="1">
    <source>
        <dbReference type="SAM" id="Phobius"/>
    </source>
</evidence>
<sequence length="110" mass="12612">MDGFIDKIMGFLESTRLIDQVRDVDYVGLFTNPWFLVPFIALVGYFLYKQKWRDLIFVAIFIGIWWVSGTHYMQTLVVGDELQVSKVLPVLFGGAVVLGIVIYLIFGRSD</sequence>
<dbReference type="Proteomes" id="UP000830055">
    <property type="component" value="Chromosome"/>
</dbReference>
<gene>
    <name evidence="2" type="ORF">DPPLL_14100</name>
</gene>
<evidence type="ECO:0000313" key="3">
    <source>
        <dbReference type="Proteomes" id="UP000830055"/>
    </source>
</evidence>
<dbReference type="EMBL" id="AP025516">
    <property type="protein sequence ID" value="BDD87045.1"/>
    <property type="molecule type" value="Genomic_DNA"/>
</dbReference>
<keyword evidence="1" id="KW-0472">Membrane</keyword>
<accession>A0ABN6M562</accession>
<organism evidence="2 3">
    <name type="scientific">Desulfofustis limnaeus</name>
    <dbReference type="NCBI Taxonomy" id="2740163"/>
    <lineage>
        <taxon>Bacteria</taxon>
        <taxon>Pseudomonadati</taxon>
        <taxon>Thermodesulfobacteriota</taxon>
        <taxon>Desulfobulbia</taxon>
        <taxon>Desulfobulbales</taxon>
        <taxon>Desulfocapsaceae</taxon>
        <taxon>Desulfofustis</taxon>
    </lineage>
</organism>
<feature type="transmembrane region" description="Helical" evidence="1">
    <location>
        <begin position="87"/>
        <end position="106"/>
    </location>
</feature>
<protein>
    <submittedName>
        <fullName evidence="2">Uncharacterized protein</fullName>
    </submittedName>
</protein>
<reference evidence="2 3" key="1">
    <citation type="submission" date="2022-01" db="EMBL/GenBank/DDBJ databases">
        <title>Desulfofustis limnae sp. nov., a novel mesophilic sulfate-reducing bacterium isolated from marsh soil.</title>
        <authorList>
            <person name="Watanabe M."/>
            <person name="Takahashi A."/>
            <person name="Kojima H."/>
            <person name="Fukui M."/>
        </authorList>
    </citation>
    <scope>NUCLEOTIDE SEQUENCE [LARGE SCALE GENOMIC DNA]</scope>
    <source>
        <strain evidence="2 3">PPLL</strain>
    </source>
</reference>
<proteinExistence type="predicted"/>
<feature type="transmembrane region" description="Helical" evidence="1">
    <location>
        <begin position="55"/>
        <end position="75"/>
    </location>
</feature>
<feature type="transmembrane region" description="Helical" evidence="1">
    <location>
        <begin position="26"/>
        <end position="48"/>
    </location>
</feature>
<dbReference type="RefSeq" id="WP_284154088.1">
    <property type="nucleotide sequence ID" value="NZ_AP025516.1"/>
</dbReference>
<keyword evidence="3" id="KW-1185">Reference proteome</keyword>
<evidence type="ECO:0000313" key="2">
    <source>
        <dbReference type="EMBL" id="BDD87045.1"/>
    </source>
</evidence>
<keyword evidence="1" id="KW-1133">Transmembrane helix</keyword>
<name>A0ABN6M562_9BACT</name>